<evidence type="ECO:0000259" key="3">
    <source>
        <dbReference type="PROSITE" id="PS50800"/>
    </source>
</evidence>
<dbReference type="PROSITE" id="PS50800">
    <property type="entry name" value="SAP"/>
    <property type="match status" value="1"/>
</dbReference>
<reference evidence="4" key="1">
    <citation type="journal article" date="2020" name="bioRxiv">
        <title>Comparative genomics of Chlamydomonas.</title>
        <authorList>
            <person name="Craig R.J."/>
            <person name="Hasan A.R."/>
            <person name="Ness R.W."/>
            <person name="Keightley P.D."/>
        </authorList>
    </citation>
    <scope>NUCLEOTIDE SEQUENCE</scope>
    <source>
        <strain evidence="4">SAG 7.73</strain>
    </source>
</reference>
<dbReference type="OrthoDB" id="62622at2759"/>
<comment type="caution">
    <text evidence="4">The sequence shown here is derived from an EMBL/GenBank/DDBJ whole genome shotgun (WGS) entry which is preliminary data.</text>
</comment>
<protein>
    <recommendedName>
        <fullName evidence="3">SAP domain-containing protein</fullName>
    </recommendedName>
</protein>
<feature type="compositionally biased region" description="Gly residues" evidence="2">
    <location>
        <begin position="64"/>
        <end position="73"/>
    </location>
</feature>
<feature type="compositionally biased region" description="Polar residues" evidence="2">
    <location>
        <begin position="97"/>
        <end position="108"/>
    </location>
</feature>
<dbReference type="AlphaFoldDB" id="A0A835SRZ6"/>
<dbReference type="InterPro" id="IPR039613">
    <property type="entry name" value="SPR1/2/3/4/5"/>
</dbReference>
<dbReference type="InterPro" id="IPR003034">
    <property type="entry name" value="SAP_dom"/>
</dbReference>
<accession>A0A835SRZ6</accession>
<feature type="compositionally biased region" description="Low complexity" evidence="2">
    <location>
        <begin position="141"/>
        <end position="165"/>
    </location>
</feature>
<keyword evidence="5" id="KW-1185">Reference proteome</keyword>
<feature type="compositionally biased region" description="Polar residues" evidence="2">
    <location>
        <begin position="177"/>
        <end position="202"/>
    </location>
</feature>
<evidence type="ECO:0000313" key="5">
    <source>
        <dbReference type="Proteomes" id="UP000650467"/>
    </source>
</evidence>
<dbReference type="PANTHER" id="PTHR33403:SF31">
    <property type="entry name" value="PROTEIN SPIRAL1-LIKE 1"/>
    <property type="match status" value="1"/>
</dbReference>
<proteinExistence type="inferred from homology"/>
<feature type="region of interest" description="Disordered" evidence="2">
    <location>
        <begin position="55"/>
        <end position="326"/>
    </location>
</feature>
<evidence type="ECO:0000256" key="2">
    <source>
        <dbReference type="SAM" id="MobiDB-lite"/>
    </source>
</evidence>
<dbReference type="GO" id="GO:0043622">
    <property type="term" value="P:cortical microtubule organization"/>
    <property type="evidence" value="ECO:0007669"/>
    <property type="project" value="InterPro"/>
</dbReference>
<feature type="compositionally biased region" description="Polar residues" evidence="2">
    <location>
        <begin position="284"/>
        <end position="303"/>
    </location>
</feature>
<feature type="domain" description="SAP" evidence="3">
    <location>
        <begin position="14"/>
        <end position="48"/>
    </location>
</feature>
<dbReference type="GO" id="GO:0010005">
    <property type="term" value="C:cortical microtubule, transverse to long axis"/>
    <property type="evidence" value="ECO:0007669"/>
    <property type="project" value="TreeGrafter"/>
</dbReference>
<dbReference type="PANTHER" id="PTHR33403">
    <property type="entry name" value="SPR1"/>
    <property type="match status" value="1"/>
</dbReference>
<feature type="compositionally biased region" description="Low complexity" evidence="2">
    <location>
        <begin position="87"/>
        <end position="96"/>
    </location>
</feature>
<evidence type="ECO:0000256" key="1">
    <source>
        <dbReference type="ARBA" id="ARBA00009656"/>
    </source>
</evidence>
<dbReference type="EMBL" id="JAEHOC010000022">
    <property type="protein sequence ID" value="KAG2432114.1"/>
    <property type="molecule type" value="Genomic_DNA"/>
</dbReference>
<organism evidence="4 5">
    <name type="scientific">Chlamydomonas incerta</name>
    <dbReference type="NCBI Taxonomy" id="51695"/>
    <lineage>
        <taxon>Eukaryota</taxon>
        <taxon>Viridiplantae</taxon>
        <taxon>Chlorophyta</taxon>
        <taxon>core chlorophytes</taxon>
        <taxon>Chlorophyceae</taxon>
        <taxon>CS clade</taxon>
        <taxon>Chlamydomonadales</taxon>
        <taxon>Chlamydomonadaceae</taxon>
        <taxon>Chlamydomonas</taxon>
    </lineage>
</organism>
<evidence type="ECO:0000313" key="4">
    <source>
        <dbReference type="EMBL" id="KAG2432114.1"/>
    </source>
</evidence>
<feature type="compositionally biased region" description="Low complexity" evidence="2">
    <location>
        <begin position="230"/>
        <end position="244"/>
    </location>
</feature>
<dbReference type="Proteomes" id="UP000650467">
    <property type="component" value="Unassembled WGS sequence"/>
</dbReference>
<name>A0A835SRZ6_CHLIN</name>
<comment type="similarity">
    <text evidence="1">Belongs to the SPIRAL1 family.</text>
</comment>
<sequence>MQGVPSPQELDKLVRPLQLKDLRILARARGLNPAGGKEQLEDRLKQHMMQTGNFSIVAPPEGDAPGGGQGGVPQGYAVAPQGYQQYTNNTGVNNNNYSRPGGQQNVGNFITDRPSSHVMAPPGGKSSIQLGGYPEAPPPQQYQQQGGYAPQQQGGYPQQQQGYGASPMQQPAGVYGATSNDVRSGSLANNYSRPSGQQNVGNFITDRPSSKVLAPPGGNSQISFGDYNMPEPQQQQRRAVAPAPYGTSANMPPPQQGPYQAVACAPYGTSPAGPGPIGGGGNKSGDTQANNYSRPGGQQNVGNFITDRPSSRVLAPPGGKSQISFG</sequence>
<gene>
    <name evidence="4" type="ORF">HXX76_009041</name>
</gene>